<evidence type="ECO:0000256" key="1">
    <source>
        <dbReference type="SAM" id="MobiDB-lite"/>
    </source>
</evidence>
<keyword evidence="3" id="KW-1185">Reference proteome</keyword>
<dbReference type="OrthoDB" id="10575019at2759"/>
<accession>A0A9W7AZI8</accession>
<protein>
    <submittedName>
        <fullName evidence="2">Uncharacterized protein</fullName>
    </submittedName>
</protein>
<gene>
    <name evidence="2" type="ORF">TrST_g8152</name>
</gene>
<feature type="compositionally biased region" description="Low complexity" evidence="1">
    <location>
        <begin position="66"/>
        <end position="86"/>
    </location>
</feature>
<comment type="caution">
    <text evidence="2">The sequence shown here is derived from an EMBL/GenBank/DDBJ whole genome shotgun (WGS) entry which is preliminary data.</text>
</comment>
<organism evidence="2 3">
    <name type="scientific">Triparma strigata</name>
    <dbReference type="NCBI Taxonomy" id="1606541"/>
    <lineage>
        <taxon>Eukaryota</taxon>
        <taxon>Sar</taxon>
        <taxon>Stramenopiles</taxon>
        <taxon>Ochrophyta</taxon>
        <taxon>Bolidophyceae</taxon>
        <taxon>Parmales</taxon>
        <taxon>Triparmaceae</taxon>
        <taxon>Triparma</taxon>
    </lineage>
</organism>
<reference evidence="3" key="1">
    <citation type="journal article" date="2023" name="Commun. Biol.">
        <title>Genome analysis of Parmales, the sister group of diatoms, reveals the evolutionary specialization of diatoms from phago-mixotrophs to photoautotrophs.</title>
        <authorList>
            <person name="Ban H."/>
            <person name="Sato S."/>
            <person name="Yoshikawa S."/>
            <person name="Yamada K."/>
            <person name="Nakamura Y."/>
            <person name="Ichinomiya M."/>
            <person name="Sato N."/>
            <person name="Blanc-Mathieu R."/>
            <person name="Endo H."/>
            <person name="Kuwata A."/>
            <person name="Ogata H."/>
        </authorList>
    </citation>
    <scope>NUCLEOTIDE SEQUENCE [LARGE SCALE GENOMIC DNA]</scope>
    <source>
        <strain evidence="3">NIES 3701</strain>
    </source>
</reference>
<evidence type="ECO:0000313" key="3">
    <source>
        <dbReference type="Proteomes" id="UP001165085"/>
    </source>
</evidence>
<name>A0A9W7AZI8_9STRA</name>
<evidence type="ECO:0000313" key="2">
    <source>
        <dbReference type="EMBL" id="GMH78825.1"/>
    </source>
</evidence>
<sequence>MSSVPIRTFSPPAPIPMIQLETLKRINSLPPTVVRPKSYRRPSNYKVFVKESETQTHNESEGPFEGTTITVTSDVTSDKSSLSSLTKKGHKSKHSRGSSLESLASISSSIIEHLTSPSFMSFNPFSSSDGNDTKKQRIIPIPSPPDNYPPQKLDVYFNQMKALGSIGDDLDCLGLQSDITIRTANTEHSDSTGSEGITEMWRNA</sequence>
<feature type="region of interest" description="Disordered" evidence="1">
    <location>
        <begin position="122"/>
        <end position="150"/>
    </location>
</feature>
<proteinExistence type="predicted"/>
<feature type="compositionally biased region" description="Basic residues" evidence="1">
    <location>
        <begin position="87"/>
        <end position="96"/>
    </location>
</feature>
<dbReference type="AlphaFoldDB" id="A0A9W7AZI8"/>
<dbReference type="Proteomes" id="UP001165085">
    <property type="component" value="Unassembled WGS sequence"/>
</dbReference>
<dbReference type="EMBL" id="BRXY01000227">
    <property type="protein sequence ID" value="GMH78825.1"/>
    <property type="molecule type" value="Genomic_DNA"/>
</dbReference>
<feature type="region of interest" description="Disordered" evidence="1">
    <location>
        <begin position="52"/>
        <end position="99"/>
    </location>
</feature>